<organism evidence="1">
    <name type="scientific">Siphoviridae sp. ctTkm23</name>
    <dbReference type="NCBI Taxonomy" id="2825522"/>
    <lineage>
        <taxon>Viruses</taxon>
        <taxon>Duplodnaviria</taxon>
        <taxon>Heunggongvirae</taxon>
        <taxon>Uroviricota</taxon>
        <taxon>Caudoviricetes</taxon>
    </lineage>
</organism>
<sequence>MIFVRKARMRAIYQEVSTQSKLFEFRKIPYDEKEKLAPWIEE</sequence>
<proteinExistence type="predicted"/>
<reference evidence="1" key="1">
    <citation type="journal article" date="2021" name="Proc. Natl. Acad. Sci. U.S.A.">
        <title>A Catalog of Tens of Thousands of Viruses from Human Metagenomes Reveals Hidden Associations with Chronic Diseases.</title>
        <authorList>
            <person name="Tisza M.J."/>
            <person name="Buck C.B."/>
        </authorList>
    </citation>
    <scope>NUCLEOTIDE SEQUENCE</scope>
    <source>
        <strain evidence="1">CtTkm23</strain>
    </source>
</reference>
<accession>A0A8S5TRP1</accession>
<protein>
    <submittedName>
        <fullName evidence="1">Uncharacterized protein</fullName>
    </submittedName>
</protein>
<name>A0A8S5TRP1_9CAUD</name>
<dbReference type="EMBL" id="BK015911">
    <property type="protein sequence ID" value="DAF84874.1"/>
    <property type="molecule type" value="Genomic_DNA"/>
</dbReference>
<evidence type="ECO:0000313" key="1">
    <source>
        <dbReference type="EMBL" id="DAF84874.1"/>
    </source>
</evidence>